<reference evidence="8" key="1">
    <citation type="submission" date="2018-05" db="EMBL/GenBank/DDBJ databases">
        <authorList>
            <person name="Lanie J.A."/>
            <person name="Ng W.-L."/>
            <person name="Kazmierczak K.M."/>
            <person name="Andrzejewski T.M."/>
            <person name="Davidsen T.M."/>
            <person name="Wayne K.J."/>
            <person name="Tettelin H."/>
            <person name="Glass J.I."/>
            <person name="Rusch D."/>
            <person name="Podicherti R."/>
            <person name="Tsui H.-C.T."/>
            <person name="Winkler M.E."/>
        </authorList>
    </citation>
    <scope>NUCLEOTIDE SEQUENCE</scope>
</reference>
<evidence type="ECO:0000256" key="5">
    <source>
        <dbReference type="SAM" id="Coils"/>
    </source>
</evidence>
<dbReference type="InterPro" id="IPR014710">
    <property type="entry name" value="RmlC-like_jellyroll"/>
</dbReference>
<proteinExistence type="predicted"/>
<dbReference type="InterPro" id="IPR000595">
    <property type="entry name" value="cNMP-bd_dom"/>
</dbReference>
<evidence type="ECO:0000256" key="1">
    <source>
        <dbReference type="ARBA" id="ARBA00004167"/>
    </source>
</evidence>
<keyword evidence="5" id="KW-0175">Coiled coil</keyword>
<dbReference type="PRINTS" id="PR01490">
    <property type="entry name" value="RTXTOXIND"/>
</dbReference>
<sequence>MAVATNTLKPQLLVLKKGDFVFEEGDEAIFAYVLTEGVIEIVQTNKGVQRVLGKIEKGTVFGEMAIIDGFPRSASARAAADCKVQEVGHKEFINYISKKPDAAFSIMTRLSGFVRSADKQASKSLLFASKTETNEEEKDQKNDQTDIVAVHNFEDTESIYSRPPSKPVIITAASLLIFTLCMVLWSSFSFVDKTVSARGKFTNTAPNIEIQSTGSSIIEELNLERGQFINKGETVAILDGTVVNANLKITRDKIYAVKNKILRLELQKKSILNKSLNKDSSGQLDLINEEILNKHFDEFMIKMKTFSSDLLRLETEIVSMTADKQLIRDQLDIKIKIEKGKKKLFEKNVGTLMDTLSSTDQRISVNRQLLTTTGSIEKLKSEKVSIVDQESSYLTGELVRIAQELSSFNDQLLQLNEELIKNELEKSNLFVKSPVEGVVLNLPTVTIGSLINKGEPIVTLVRTGLPLVLEIDVDPKDASDLYNGNPVSVKIDALPFQQFGD</sequence>
<dbReference type="Pfam" id="PF00027">
    <property type="entry name" value="cNMP_binding"/>
    <property type="match status" value="1"/>
</dbReference>
<dbReference type="InterPro" id="IPR050739">
    <property type="entry name" value="MFP"/>
</dbReference>
<evidence type="ECO:0000256" key="3">
    <source>
        <dbReference type="ARBA" id="ARBA00022989"/>
    </source>
</evidence>
<evidence type="ECO:0000256" key="2">
    <source>
        <dbReference type="ARBA" id="ARBA00022692"/>
    </source>
</evidence>
<dbReference type="SMART" id="SM00100">
    <property type="entry name" value="cNMP"/>
    <property type="match status" value="1"/>
</dbReference>
<accession>A0A382D4H7</accession>
<dbReference type="CDD" id="cd00038">
    <property type="entry name" value="CAP_ED"/>
    <property type="match status" value="1"/>
</dbReference>
<feature type="domain" description="Cyclic nucleotide-binding" evidence="7">
    <location>
        <begin position="1"/>
        <end position="96"/>
    </location>
</feature>
<dbReference type="SUPFAM" id="SSF51206">
    <property type="entry name" value="cAMP-binding domain-like"/>
    <property type="match status" value="1"/>
</dbReference>
<organism evidence="8">
    <name type="scientific">marine metagenome</name>
    <dbReference type="NCBI Taxonomy" id="408172"/>
    <lineage>
        <taxon>unclassified sequences</taxon>
        <taxon>metagenomes</taxon>
        <taxon>ecological metagenomes</taxon>
    </lineage>
</organism>
<evidence type="ECO:0000256" key="6">
    <source>
        <dbReference type="SAM" id="Phobius"/>
    </source>
</evidence>
<evidence type="ECO:0000259" key="7">
    <source>
        <dbReference type="PROSITE" id="PS50042"/>
    </source>
</evidence>
<feature type="non-terminal residue" evidence="8">
    <location>
        <position position="501"/>
    </location>
</feature>
<protein>
    <recommendedName>
        <fullName evidence="7">Cyclic nucleotide-binding domain-containing protein</fullName>
    </recommendedName>
</protein>
<dbReference type="PANTHER" id="PTHR30386">
    <property type="entry name" value="MEMBRANE FUSION SUBUNIT OF EMRAB-TOLC MULTIDRUG EFFLUX PUMP"/>
    <property type="match status" value="1"/>
</dbReference>
<keyword evidence="4 6" id="KW-0472">Membrane</keyword>
<name>A0A382D4H7_9ZZZZ</name>
<comment type="subcellular location">
    <subcellularLocation>
        <location evidence="1">Membrane</location>
        <topology evidence="1">Single-pass membrane protein</topology>
    </subcellularLocation>
</comment>
<feature type="coiled-coil region" evidence="5">
    <location>
        <begin position="398"/>
        <end position="425"/>
    </location>
</feature>
<dbReference type="AlphaFoldDB" id="A0A382D4H7"/>
<dbReference type="PROSITE" id="PS50042">
    <property type="entry name" value="CNMP_BINDING_3"/>
    <property type="match status" value="1"/>
</dbReference>
<dbReference type="GO" id="GO:0016020">
    <property type="term" value="C:membrane"/>
    <property type="evidence" value="ECO:0007669"/>
    <property type="project" value="UniProtKB-SubCell"/>
</dbReference>
<keyword evidence="3 6" id="KW-1133">Transmembrane helix</keyword>
<dbReference type="Gene3D" id="2.60.120.10">
    <property type="entry name" value="Jelly Rolls"/>
    <property type="match status" value="1"/>
</dbReference>
<evidence type="ECO:0000256" key="4">
    <source>
        <dbReference type="ARBA" id="ARBA00023136"/>
    </source>
</evidence>
<dbReference type="EMBL" id="UINC01037265">
    <property type="protein sequence ID" value="SVB32497.1"/>
    <property type="molecule type" value="Genomic_DNA"/>
</dbReference>
<dbReference type="PROSITE" id="PS00889">
    <property type="entry name" value="CNMP_BINDING_2"/>
    <property type="match status" value="1"/>
</dbReference>
<dbReference type="PANTHER" id="PTHR30386:SF26">
    <property type="entry name" value="TRANSPORT PROTEIN COMB"/>
    <property type="match status" value="1"/>
</dbReference>
<gene>
    <name evidence="8" type="ORF">METZ01_LOCUS185351</name>
</gene>
<keyword evidence="2 6" id="KW-0812">Transmembrane</keyword>
<feature type="transmembrane region" description="Helical" evidence="6">
    <location>
        <begin position="168"/>
        <end position="188"/>
    </location>
</feature>
<dbReference type="InterPro" id="IPR018488">
    <property type="entry name" value="cNMP-bd_CS"/>
</dbReference>
<evidence type="ECO:0000313" key="8">
    <source>
        <dbReference type="EMBL" id="SVB32497.1"/>
    </source>
</evidence>
<dbReference type="InterPro" id="IPR018490">
    <property type="entry name" value="cNMP-bd_dom_sf"/>
</dbReference>